<keyword evidence="3" id="KW-1185">Reference proteome</keyword>
<dbReference type="AlphaFoldDB" id="A0A6N7YL80"/>
<name>A0A6N7YL80_9PSEU</name>
<sequence>MLEPIGQATQAAQNIFGEVSTWSDVGSTAHSVAGAFEFPSVEEIDGVLASWRARQESIAKRGTTLEQLVQAVMNPPANDDATNGYMMTWKQSLTQLRDQHSSMLAYIGNYIQKLEAAKTAKQTGEGETTDALRKASGGITQ</sequence>
<evidence type="ECO:0008006" key="4">
    <source>
        <dbReference type="Google" id="ProtNLM"/>
    </source>
</evidence>
<feature type="region of interest" description="Disordered" evidence="1">
    <location>
        <begin position="120"/>
        <end position="141"/>
    </location>
</feature>
<evidence type="ECO:0000313" key="2">
    <source>
        <dbReference type="EMBL" id="MTD52772.1"/>
    </source>
</evidence>
<organism evidence="2 3">
    <name type="scientific">Amycolatopsis pithecellobii</name>
    <dbReference type="NCBI Taxonomy" id="664692"/>
    <lineage>
        <taxon>Bacteria</taxon>
        <taxon>Bacillati</taxon>
        <taxon>Actinomycetota</taxon>
        <taxon>Actinomycetes</taxon>
        <taxon>Pseudonocardiales</taxon>
        <taxon>Pseudonocardiaceae</taxon>
        <taxon>Amycolatopsis</taxon>
    </lineage>
</organism>
<dbReference type="OrthoDB" id="3625453at2"/>
<protein>
    <recommendedName>
        <fullName evidence="4">PE domain-containing protein</fullName>
    </recommendedName>
</protein>
<comment type="caution">
    <text evidence="2">The sequence shown here is derived from an EMBL/GenBank/DDBJ whole genome shotgun (WGS) entry which is preliminary data.</text>
</comment>
<accession>A0A6N7YL80</accession>
<gene>
    <name evidence="2" type="ORF">GKO32_02085</name>
</gene>
<evidence type="ECO:0000313" key="3">
    <source>
        <dbReference type="Proteomes" id="UP000440096"/>
    </source>
</evidence>
<dbReference type="EMBL" id="WMBA01000002">
    <property type="protein sequence ID" value="MTD52772.1"/>
    <property type="molecule type" value="Genomic_DNA"/>
</dbReference>
<dbReference type="Proteomes" id="UP000440096">
    <property type="component" value="Unassembled WGS sequence"/>
</dbReference>
<reference evidence="2 3" key="1">
    <citation type="submission" date="2019-11" db="EMBL/GenBank/DDBJ databases">
        <title>Draft genome of Amycolatopsis RM579.</title>
        <authorList>
            <person name="Duangmal K."/>
            <person name="Mingma R."/>
        </authorList>
    </citation>
    <scope>NUCLEOTIDE SEQUENCE [LARGE SCALE GENOMIC DNA]</scope>
    <source>
        <strain evidence="2 3">RM579</strain>
    </source>
</reference>
<proteinExistence type="predicted"/>
<evidence type="ECO:0000256" key="1">
    <source>
        <dbReference type="SAM" id="MobiDB-lite"/>
    </source>
</evidence>
<dbReference type="RefSeq" id="WP_154755009.1">
    <property type="nucleotide sequence ID" value="NZ_WMBA01000002.1"/>
</dbReference>